<feature type="transmembrane region" description="Helical" evidence="6">
    <location>
        <begin position="173"/>
        <end position="191"/>
    </location>
</feature>
<dbReference type="PANTHER" id="PTHR48022">
    <property type="entry name" value="PLASTIDIC GLUCOSE TRANSPORTER 4"/>
    <property type="match status" value="1"/>
</dbReference>
<comment type="subcellular location">
    <subcellularLocation>
        <location evidence="1">Membrane</location>
        <topology evidence="1">Multi-pass membrane protein</topology>
    </subcellularLocation>
</comment>
<reference evidence="7 8" key="1">
    <citation type="submission" date="2024-08" db="EMBL/GenBank/DDBJ databases">
        <title>Insights into the chromosomal genome structure of Flemingia macrophylla.</title>
        <authorList>
            <person name="Ding Y."/>
            <person name="Zhao Y."/>
            <person name="Bi W."/>
            <person name="Wu M."/>
            <person name="Zhao G."/>
            <person name="Gong Y."/>
            <person name="Li W."/>
            <person name="Zhang P."/>
        </authorList>
    </citation>
    <scope>NUCLEOTIDE SEQUENCE [LARGE SCALE GENOMIC DNA]</scope>
    <source>
        <strain evidence="7">DYQJB</strain>
        <tissue evidence="7">Leaf</tissue>
    </source>
</reference>
<protein>
    <recommendedName>
        <fullName evidence="9">Major facilitator superfamily (MFS) profile domain-containing protein</fullName>
    </recommendedName>
</protein>
<dbReference type="GO" id="GO:0016020">
    <property type="term" value="C:membrane"/>
    <property type="evidence" value="ECO:0007669"/>
    <property type="project" value="UniProtKB-SubCell"/>
</dbReference>
<evidence type="ECO:0000256" key="2">
    <source>
        <dbReference type="ARBA" id="ARBA00022448"/>
    </source>
</evidence>
<dbReference type="InterPro" id="IPR050360">
    <property type="entry name" value="MFS_Sugar_Transporters"/>
</dbReference>
<gene>
    <name evidence="7" type="ORF">Fmac_020364</name>
</gene>
<dbReference type="InterPro" id="IPR005829">
    <property type="entry name" value="Sugar_transporter_CS"/>
</dbReference>
<evidence type="ECO:0000313" key="7">
    <source>
        <dbReference type="EMBL" id="KAL2326937.1"/>
    </source>
</evidence>
<name>A0ABD1LTT7_9FABA</name>
<dbReference type="EMBL" id="JBGMDY010000007">
    <property type="protein sequence ID" value="KAL2326937.1"/>
    <property type="molecule type" value="Genomic_DNA"/>
</dbReference>
<dbReference type="PANTHER" id="PTHR48022:SF2">
    <property type="entry name" value="PLASTIDIC GLUCOSE TRANSPORTER 4"/>
    <property type="match status" value="1"/>
</dbReference>
<organism evidence="7 8">
    <name type="scientific">Flemingia macrophylla</name>
    <dbReference type="NCBI Taxonomy" id="520843"/>
    <lineage>
        <taxon>Eukaryota</taxon>
        <taxon>Viridiplantae</taxon>
        <taxon>Streptophyta</taxon>
        <taxon>Embryophyta</taxon>
        <taxon>Tracheophyta</taxon>
        <taxon>Spermatophyta</taxon>
        <taxon>Magnoliopsida</taxon>
        <taxon>eudicotyledons</taxon>
        <taxon>Gunneridae</taxon>
        <taxon>Pentapetalae</taxon>
        <taxon>rosids</taxon>
        <taxon>fabids</taxon>
        <taxon>Fabales</taxon>
        <taxon>Fabaceae</taxon>
        <taxon>Papilionoideae</taxon>
        <taxon>50 kb inversion clade</taxon>
        <taxon>NPAAA clade</taxon>
        <taxon>indigoferoid/millettioid clade</taxon>
        <taxon>Phaseoleae</taxon>
        <taxon>Flemingia</taxon>
    </lineage>
</organism>
<keyword evidence="8" id="KW-1185">Reference proteome</keyword>
<evidence type="ECO:0000256" key="3">
    <source>
        <dbReference type="ARBA" id="ARBA00022692"/>
    </source>
</evidence>
<evidence type="ECO:0000256" key="6">
    <source>
        <dbReference type="SAM" id="Phobius"/>
    </source>
</evidence>
<evidence type="ECO:0000256" key="1">
    <source>
        <dbReference type="ARBA" id="ARBA00004141"/>
    </source>
</evidence>
<dbReference type="Proteomes" id="UP001603857">
    <property type="component" value="Unassembled WGS sequence"/>
</dbReference>
<evidence type="ECO:0008006" key="9">
    <source>
        <dbReference type="Google" id="ProtNLM"/>
    </source>
</evidence>
<comment type="caution">
    <text evidence="7">The sequence shown here is derived from an EMBL/GenBank/DDBJ whole genome shotgun (WGS) entry which is preliminary data.</text>
</comment>
<dbReference type="InterPro" id="IPR036259">
    <property type="entry name" value="MFS_trans_sf"/>
</dbReference>
<evidence type="ECO:0000256" key="4">
    <source>
        <dbReference type="ARBA" id="ARBA00022989"/>
    </source>
</evidence>
<evidence type="ECO:0000256" key="5">
    <source>
        <dbReference type="ARBA" id="ARBA00023136"/>
    </source>
</evidence>
<sequence length="250" mass="28428">MLIRTCSFPIAPLVLVFRLFSSCRAVLVVFLLLRFFGCGHPLVFLQSKSSGRVLCLSWLVLGLGRLRRKRWMWLGLRLGLGIRVRNFLWMIWYIVERWMGKRMNRMEEGVVNEALEYLAKDLGITDNTLFYKFVKRWIFSALLVGATVGSFTGGALGLCFLARSVETMIIGRLLVGITIGVASAIVPLYIYEISPTEIRGALGFVDQLFICIGFELKRSWTCAWLEKEWVGELLHYSPVVCDMSAIALPF</sequence>
<dbReference type="PROSITE" id="PS00217">
    <property type="entry name" value="SUGAR_TRANSPORT_2"/>
    <property type="match status" value="1"/>
</dbReference>
<dbReference type="Gene3D" id="1.20.1250.20">
    <property type="entry name" value="MFS general substrate transporter like domains"/>
    <property type="match status" value="1"/>
</dbReference>
<proteinExistence type="predicted"/>
<dbReference type="Pfam" id="PF00083">
    <property type="entry name" value="Sugar_tr"/>
    <property type="match status" value="1"/>
</dbReference>
<dbReference type="InterPro" id="IPR005828">
    <property type="entry name" value="MFS_sugar_transport-like"/>
</dbReference>
<keyword evidence="4 6" id="KW-1133">Transmembrane helix</keyword>
<dbReference type="SUPFAM" id="SSF103473">
    <property type="entry name" value="MFS general substrate transporter"/>
    <property type="match status" value="1"/>
</dbReference>
<feature type="transmembrane region" description="Helical" evidence="6">
    <location>
        <begin position="78"/>
        <end position="95"/>
    </location>
</feature>
<keyword evidence="5 6" id="KW-0472">Membrane</keyword>
<dbReference type="AlphaFoldDB" id="A0ABD1LTT7"/>
<evidence type="ECO:0000313" key="8">
    <source>
        <dbReference type="Proteomes" id="UP001603857"/>
    </source>
</evidence>
<keyword evidence="2" id="KW-0813">Transport</keyword>
<accession>A0ABD1LTT7</accession>
<feature type="transmembrane region" description="Helical" evidence="6">
    <location>
        <begin position="137"/>
        <end position="161"/>
    </location>
</feature>
<keyword evidence="3 6" id="KW-0812">Transmembrane</keyword>